<dbReference type="EMBL" id="JABMIG020000003">
    <property type="protein sequence ID" value="KAL3805293.1"/>
    <property type="molecule type" value="Genomic_DNA"/>
</dbReference>
<evidence type="ECO:0000313" key="5">
    <source>
        <dbReference type="Proteomes" id="UP001516023"/>
    </source>
</evidence>
<accession>A0ABD3QXT6</accession>
<evidence type="ECO:0000256" key="2">
    <source>
        <dbReference type="SAM" id="MobiDB-lite"/>
    </source>
</evidence>
<keyword evidence="5" id="KW-1185">Reference proteome</keyword>
<feature type="compositionally biased region" description="Basic residues" evidence="2">
    <location>
        <begin position="33"/>
        <end position="56"/>
    </location>
</feature>
<evidence type="ECO:0000256" key="1">
    <source>
        <dbReference type="SAM" id="Coils"/>
    </source>
</evidence>
<sequence length="629" mass="70012">MKLAVPPTLLALALIQAPDASLAFAPLSTPPHCPHKHHHRHHHHHDPLARRQHRRQSSSLRMVGFKDPREKENAEAMKAVSRLNYETKKVKKWLAELMQDNEADSDTPPAPSGGSPADDIGLLGGGGGYSAISAAAAPAAAAEYTASYKPSLRADLGNTVLLTGTYHPTLLRVLNNNDFGSRESAGGGGSGDLVPNFEFRKIILAVQGGEEAAKEVKKRVISRENRYSGLLDKLVIEAEETLLPSPERMEGVTSWIVRLDKGQASEMLPQVAELASGCAALKNVLVMVEGVDSMAGTVDGWESLLHAGKDKFQSTLLAVGELYDAGTEGKFYHIGNFVGGEVSSLASSSVEMTNADANAPTMFRDDAYLTLANLLALECSSNKALGAYEFSATSMEKVLSPIDETPKKVLKDGEFVPEDVPEEDEWKAVKYANRIVRGMRELGFSRLAELDVLLDKGVNGYIEYMNAPPKPLARYEKKKDKWDEIDEKIMAQLDAELAVSEAKRKAEEEQQYKEEVEGMARDWAIREYALRSLRDEVDGMTEREFIQSVWEEALEEGEKLYATINSESYKRKLEKKDISEDNHEFFYEGMDPKERRKRELIMEKVKRQYLEMFGEDDELEVEEEDELEV</sequence>
<dbReference type="AlphaFoldDB" id="A0ABD3QXT6"/>
<evidence type="ECO:0000256" key="3">
    <source>
        <dbReference type="SAM" id="SignalP"/>
    </source>
</evidence>
<evidence type="ECO:0000313" key="4">
    <source>
        <dbReference type="EMBL" id="KAL3805293.1"/>
    </source>
</evidence>
<proteinExistence type="predicted"/>
<organism evidence="4 5">
    <name type="scientific">Cyclotella cryptica</name>
    <dbReference type="NCBI Taxonomy" id="29204"/>
    <lineage>
        <taxon>Eukaryota</taxon>
        <taxon>Sar</taxon>
        <taxon>Stramenopiles</taxon>
        <taxon>Ochrophyta</taxon>
        <taxon>Bacillariophyta</taxon>
        <taxon>Coscinodiscophyceae</taxon>
        <taxon>Thalassiosirophycidae</taxon>
        <taxon>Stephanodiscales</taxon>
        <taxon>Stephanodiscaceae</taxon>
        <taxon>Cyclotella</taxon>
    </lineage>
</organism>
<dbReference type="Proteomes" id="UP001516023">
    <property type="component" value="Unassembled WGS sequence"/>
</dbReference>
<feature type="chain" id="PRO_5044801226" evidence="3">
    <location>
        <begin position="24"/>
        <end position="629"/>
    </location>
</feature>
<comment type="caution">
    <text evidence="4">The sequence shown here is derived from an EMBL/GenBank/DDBJ whole genome shotgun (WGS) entry which is preliminary data.</text>
</comment>
<feature type="signal peptide" evidence="3">
    <location>
        <begin position="1"/>
        <end position="23"/>
    </location>
</feature>
<reference evidence="4 5" key="1">
    <citation type="journal article" date="2020" name="G3 (Bethesda)">
        <title>Improved Reference Genome for Cyclotella cryptica CCMP332, a Model for Cell Wall Morphogenesis, Salinity Adaptation, and Lipid Production in Diatoms (Bacillariophyta).</title>
        <authorList>
            <person name="Roberts W.R."/>
            <person name="Downey K.M."/>
            <person name="Ruck E.C."/>
            <person name="Traller J.C."/>
            <person name="Alverson A.J."/>
        </authorList>
    </citation>
    <scope>NUCLEOTIDE SEQUENCE [LARGE SCALE GENOMIC DNA]</scope>
    <source>
        <strain evidence="4 5">CCMP332</strain>
    </source>
</reference>
<name>A0ABD3QXT6_9STRA</name>
<gene>
    <name evidence="4" type="ORF">HJC23_009000</name>
</gene>
<feature type="coiled-coil region" evidence="1">
    <location>
        <begin position="490"/>
        <end position="522"/>
    </location>
</feature>
<keyword evidence="1" id="KW-0175">Coiled coil</keyword>
<feature type="region of interest" description="Disordered" evidence="2">
    <location>
        <begin position="30"/>
        <end position="61"/>
    </location>
</feature>
<keyword evidence="3" id="KW-0732">Signal</keyword>
<protein>
    <submittedName>
        <fullName evidence="4">Uncharacterized protein</fullName>
    </submittedName>
</protein>